<feature type="transmembrane region" description="Helical" evidence="2">
    <location>
        <begin position="258"/>
        <end position="275"/>
    </location>
</feature>
<evidence type="ECO:0000256" key="2">
    <source>
        <dbReference type="SAM" id="Phobius"/>
    </source>
</evidence>
<evidence type="ECO:0000313" key="4">
    <source>
        <dbReference type="EMBL" id="TVT19540.1"/>
    </source>
</evidence>
<comment type="similarity">
    <text evidence="1">Belongs to the EamA transporter family.</text>
</comment>
<feature type="domain" description="EamA" evidence="3">
    <location>
        <begin position="4"/>
        <end position="126"/>
    </location>
</feature>
<dbReference type="Gene3D" id="1.10.3730.20">
    <property type="match status" value="1"/>
</dbReference>
<dbReference type="PANTHER" id="PTHR22911:SF76">
    <property type="entry name" value="EAMA DOMAIN-CONTAINING PROTEIN"/>
    <property type="match status" value="1"/>
</dbReference>
<keyword evidence="2" id="KW-0472">Membrane</keyword>
<comment type="caution">
    <text evidence="4">The sequence shown here is derived from an EMBL/GenBank/DDBJ whole genome shotgun (WGS) entry which is preliminary data.</text>
</comment>
<feature type="transmembrane region" description="Helical" evidence="2">
    <location>
        <begin position="26"/>
        <end position="43"/>
    </location>
</feature>
<evidence type="ECO:0000259" key="3">
    <source>
        <dbReference type="Pfam" id="PF00892"/>
    </source>
</evidence>
<dbReference type="GO" id="GO:0016020">
    <property type="term" value="C:membrane"/>
    <property type="evidence" value="ECO:0007669"/>
    <property type="project" value="InterPro"/>
</dbReference>
<feature type="transmembrane region" description="Helical" evidence="2">
    <location>
        <begin position="200"/>
        <end position="221"/>
    </location>
</feature>
<evidence type="ECO:0000313" key="5">
    <source>
        <dbReference type="Proteomes" id="UP000318578"/>
    </source>
</evidence>
<dbReference type="EMBL" id="VJZA01000046">
    <property type="protein sequence ID" value="TVT19540.1"/>
    <property type="molecule type" value="Genomic_DNA"/>
</dbReference>
<reference evidence="4 5" key="1">
    <citation type="submission" date="2019-07" db="EMBL/GenBank/DDBJ databases">
        <title>New species of Amycolatopsis and Streptomyces.</title>
        <authorList>
            <person name="Duangmal K."/>
            <person name="Teo W.F.A."/>
            <person name="Lipun K."/>
        </authorList>
    </citation>
    <scope>NUCLEOTIDE SEQUENCE [LARGE SCALE GENOMIC DNA]</scope>
    <source>
        <strain evidence="4 5">JCM 30562</strain>
    </source>
</reference>
<organism evidence="4 5">
    <name type="scientific">Amycolatopsis acidiphila</name>
    <dbReference type="NCBI Taxonomy" id="715473"/>
    <lineage>
        <taxon>Bacteria</taxon>
        <taxon>Bacillati</taxon>
        <taxon>Actinomycetota</taxon>
        <taxon>Actinomycetes</taxon>
        <taxon>Pseudonocardiales</taxon>
        <taxon>Pseudonocardiaceae</taxon>
        <taxon>Amycolatopsis</taxon>
    </lineage>
</organism>
<dbReference type="PANTHER" id="PTHR22911">
    <property type="entry name" value="ACYL-MALONYL CONDENSING ENZYME-RELATED"/>
    <property type="match status" value="1"/>
</dbReference>
<sequence>MTTAALSVSASAVLIGLSAVSPGTASFWRCVIALPPLLLVALRERRTAGAPARRATLYALLAGVFFAGDMLLWTQAIFEVGAGLSTVLVNLQVVLVPVLAWAVDRERMTRRFLACVPVMLLGVVLTAGLVGHAPSGPDPTWGTVHALLAAVCYSGFLFLLRRGGQGGPPVQPYLLVMASAAVVSLAVGVCWHGVDLAPGAASFGWLAAAAICAQVVGWLLVAVCSPELPSQLGAVLLLLTPIGSVLLGALVLGERPSPPQLAGCVLILAGAFALARRGNPRPAAKRGAALAAREDHLAG</sequence>
<gene>
    <name evidence="4" type="ORF">FNH06_24065</name>
</gene>
<evidence type="ECO:0000256" key="1">
    <source>
        <dbReference type="ARBA" id="ARBA00007362"/>
    </source>
</evidence>
<dbReference type="AlphaFoldDB" id="A0A558A5L3"/>
<feature type="domain" description="EamA" evidence="3">
    <location>
        <begin position="141"/>
        <end position="274"/>
    </location>
</feature>
<feature type="transmembrane region" description="Helical" evidence="2">
    <location>
        <begin position="172"/>
        <end position="194"/>
    </location>
</feature>
<dbReference type="Pfam" id="PF00892">
    <property type="entry name" value="EamA"/>
    <property type="match status" value="2"/>
</dbReference>
<dbReference type="SUPFAM" id="SSF103481">
    <property type="entry name" value="Multidrug resistance efflux transporter EmrE"/>
    <property type="match status" value="2"/>
</dbReference>
<dbReference type="InterPro" id="IPR000620">
    <property type="entry name" value="EamA_dom"/>
</dbReference>
<protein>
    <submittedName>
        <fullName evidence="4">DMT family transporter</fullName>
    </submittedName>
</protein>
<feature type="transmembrane region" description="Helical" evidence="2">
    <location>
        <begin position="55"/>
        <end position="74"/>
    </location>
</feature>
<dbReference type="Proteomes" id="UP000318578">
    <property type="component" value="Unassembled WGS sequence"/>
</dbReference>
<keyword evidence="2" id="KW-0812">Transmembrane</keyword>
<feature type="transmembrane region" description="Helical" evidence="2">
    <location>
        <begin position="233"/>
        <end position="252"/>
    </location>
</feature>
<dbReference type="OrthoDB" id="5315632at2"/>
<feature type="transmembrane region" description="Helical" evidence="2">
    <location>
        <begin position="142"/>
        <end position="160"/>
    </location>
</feature>
<proteinExistence type="inferred from homology"/>
<name>A0A558A5L3_9PSEU</name>
<feature type="transmembrane region" description="Helical" evidence="2">
    <location>
        <begin position="112"/>
        <end position="130"/>
    </location>
</feature>
<dbReference type="InterPro" id="IPR037185">
    <property type="entry name" value="EmrE-like"/>
</dbReference>
<accession>A0A558A5L3</accession>
<keyword evidence="2" id="KW-1133">Transmembrane helix</keyword>
<feature type="transmembrane region" description="Helical" evidence="2">
    <location>
        <begin position="80"/>
        <end position="100"/>
    </location>
</feature>
<keyword evidence="5" id="KW-1185">Reference proteome</keyword>